<dbReference type="SUPFAM" id="SSF158499">
    <property type="entry name" value="DnaD domain-like"/>
    <property type="match status" value="1"/>
</dbReference>
<dbReference type="RefSeq" id="WP_167696970.1">
    <property type="nucleotide sequence ID" value="NZ_WMFL01000026.1"/>
</dbReference>
<evidence type="ECO:0000313" key="5">
    <source>
        <dbReference type="EMBL" id="NJI01587.1"/>
    </source>
</evidence>
<feature type="compositionally biased region" description="Polar residues" evidence="2">
    <location>
        <begin position="149"/>
        <end position="160"/>
    </location>
</feature>
<feature type="domain" description="Replication initiator A N-terminal" evidence="3">
    <location>
        <begin position="15"/>
        <end position="89"/>
    </location>
</feature>
<organism evidence="5 6">
    <name type="scientific">Staphylococcus agnetis</name>
    <dbReference type="NCBI Taxonomy" id="985762"/>
    <lineage>
        <taxon>Bacteria</taxon>
        <taxon>Bacillati</taxon>
        <taxon>Bacillota</taxon>
        <taxon>Bacilli</taxon>
        <taxon>Bacillales</taxon>
        <taxon>Staphylococcaceae</taxon>
        <taxon>Staphylococcus</taxon>
    </lineage>
</organism>
<dbReference type="Gene3D" id="1.10.10.630">
    <property type="entry name" value="DnaD domain-like"/>
    <property type="match status" value="1"/>
</dbReference>
<evidence type="ECO:0000256" key="1">
    <source>
        <dbReference type="ARBA" id="ARBA00093462"/>
    </source>
</evidence>
<sequence length="340" mass="39913">MSNNYFTVQENYKERFYQIPKIFFTNEKYKKLSNDTKIAYGILRDRVDLSIKNNWVDELGNIYFIYTVKHLEIILNCGNKKVIKIKNELEDAGLLEQKRLGLNKPNMLYLKKPIVTKEDIYIINNIDGDLNNTNESSQNTEMSKRHFQKCQNDTSRNVKTTLPEVSKRHSNDTDTNDTDTNDTDTNDTDINDTDINDTTTKKSLKSGSSCRKNYLKSLLKNEFYSNPTKAFIEKIHKLSENMSDELLEYAVNYASEKGENPKQYLTKILEIWFNNNIYNLSQAKSFNIKPIKHSLKSKEKTPRWITHPEEYKLKEENDQNLAAEAQAFKEHLINKRRNYN</sequence>
<dbReference type="AlphaFoldDB" id="A0AAW9YYY1"/>
<dbReference type="InterPro" id="IPR010724">
    <property type="entry name" value="RepA_N"/>
</dbReference>
<gene>
    <name evidence="5" type="ORF">GLV84_01635</name>
</gene>
<name>A0AAW9YYY1_9STAP</name>
<feature type="domain" description="DnaB/C C-terminal" evidence="4">
    <location>
        <begin position="218"/>
        <end position="285"/>
    </location>
</feature>
<dbReference type="Pfam" id="PF07261">
    <property type="entry name" value="DnaB_2"/>
    <property type="match status" value="1"/>
</dbReference>
<dbReference type="InterPro" id="IPR034829">
    <property type="entry name" value="DnaD-like_sf"/>
</dbReference>
<feature type="compositionally biased region" description="Acidic residues" evidence="2">
    <location>
        <begin position="174"/>
        <end position="194"/>
    </location>
</feature>
<dbReference type="Proteomes" id="UP000646308">
    <property type="component" value="Unassembled WGS sequence"/>
</dbReference>
<protein>
    <recommendedName>
        <fullName evidence="7">Replication protein</fullName>
    </recommendedName>
</protein>
<evidence type="ECO:0008006" key="7">
    <source>
        <dbReference type="Google" id="ProtNLM"/>
    </source>
</evidence>
<evidence type="ECO:0000259" key="3">
    <source>
        <dbReference type="Pfam" id="PF06970"/>
    </source>
</evidence>
<evidence type="ECO:0000313" key="6">
    <source>
        <dbReference type="Proteomes" id="UP000646308"/>
    </source>
</evidence>
<evidence type="ECO:0000256" key="2">
    <source>
        <dbReference type="SAM" id="MobiDB-lite"/>
    </source>
</evidence>
<proteinExistence type="inferred from homology"/>
<comment type="similarity">
    <text evidence="1">Belongs to the DnaB/DnaD family.</text>
</comment>
<comment type="caution">
    <text evidence="5">The sequence shown here is derived from an EMBL/GenBank/DDBJ whole genome shotgun (WGS) entry which is preliminary data.</text>
</comment>
<accession>A0AAW9YYY1</accession>
<dbReference type="Pfam" id="PF06970">
    <property type="entry name" value="RepA_N"/>
    <property type="match status" value="1"/>
</dbReference>
<dbReference type="EMBL" id="WMFL01000026">
    <property type="protein sequence ID" value="NJI01587.1"/>
    <property type="molecule type" value="Genomic_DNA"/>
</dbReference>
<feature type="region of interest" description="Disordered" evidence="2">
    <location>
        <begin position="134"/>
        <end position="194"/>
    </location>
</feature>
<evidence type="ECO:0000259" key="4">
    <source>
        <dbReference type="Pfam" id="PF07261"/>
    </source>
</evidence>
<dbReference type="InterPro" id="IPR006343">
    <property type="entry name" value="DnaB/C_C"/>
</dbReference>
<reference evidence="5" key="1">
    <citation type="submission" date="2019-11" db="EMBL/GenBank/DDBJ databases">
        <title>Whole genome comparisons of Staphylococcus agnetis isolates from cattle and chickens.</title>
        <authorList>
            <person name="Rhoads D."/>
            <person name="Shwani A."/>
            <person name="Adkins P."/>
            <person name="Calcutt M."/>
            <person name="Middleton J."/>
        </authorList>
    </citation>
    <scope>NUCLEOTIDE SEQUENCE</scope>
    <source>
        <strain evidence="5">1387</strain>
    </source>
</reference>